<dbReference type="AlphaFoldDB" id="A0A2K6GHG9"/>
<dbReference type="STRING" id="379532.ENSPCOP00000025678"/>
<accession>A0A2K6GHG9</accession>
<keyword evidence="6" id="KW-0862">Zinc</keyword>
<feature type="domain" description="C2H2-type" evidence="18">
    <location>
        <begin position="309"/>
        <end position="338"/>
    </location>
</feature>
<proteinExistence type="inferred from homology"/>
<feature type="region of interest" description="Disordered" evidence="17">
    <location>
        <begin position="353"/>
        <end position="380"/>
    </location>
</feature>
<keyword evidence="9" id="KW-0010">Activator</keyword>
<evidence type="ECO:0000256" key="12">
    <source>
        <dbReference type="ARBA" id="ARBA00038409"/>
    </source>
</evidence>
<evidence type="ECO:0000256" key="5">
    <source>
        <dbReference type="ARBA" id="ARBA00022771"/>
    </source>
</evidence>
<evidence type="ECO:0000256" key="13">
    <source>
        <dbReference type="ARBA" id="ARBA00059130"/>
    </source>
</evidence>
<evidence type="ECO:0000256" key="7">
    <source>
        <dbReference type="ARBA" id="ARBA00023015"/>
    </source>
</evidence>
<keyword evidence="8" id="KW-0238">DNA-binding</keyword>
<comment type="subcellular location">
    <subcellularLocation>
        <location evidence="1">Nucleus</location>
    </subcellularLocation>
</comment>
<feature type="region of interest" description="Disordered" evidence="17">
    <location>
        <begin position="1"/>
        <end position="61"/>
    </location>
</feature>
<dbReference type="GO" id="GO:0000981">
    <property type="term" value="F:DNA-binding transcription factor activity, RNA polymerase II-specific"/>
    <property type="evidence" value="ECO:0007669"/>
    <property type="project" value="TreeGrafter"/>
</dbReference>
<dbReference type="CDD" id="cd21574">
    <property type="entry name" value="KLF17_N"/>
    <property type="match status" value="1"/>
</dbReference>
<evidence type="ECO:0000256" key="11">
    <source>
        <dbReference type="ARBA" id="ARBA00023242"/>
    </source>
</evidence>
<dbReference type="InterPro" id="IPR013087">
    <property type="entry name" value="Znf_C2H2_type"/>
</dbReference>
<evidence type="ECO:0000256" key="9">
    <source>
        <dbReference type="ARBA" id="ARBA00023159"/>
    </source>
</evidence>
<evidence type="ECO:0000256" key="15">
    <source>
        <dbReference type="ARBA" id="ARBA00079473"/>
    </source>
</evidence>
<gene>
    <name evidence="19" type="primary">KLF17</name>
</gene>
<keyword evidence="4" id="KW-0677">Repeat</keyword>
<evidence type="ECO:0000256" key="1">
    <source>
        <dbReference type="ARBA" id="ARBA00004123"/>
    </source>
</evidence>
<dbReference type="InterPro" id="IPR036236">
    <property type="entry name" value="Znf_C2H2_sf"/>
</dbReference>
<feature type="domain" description="C2H2-type" evidence="18">
    <location>
        <begin position="339"/>
        <end position="361"/>
    </location>
</feature>
<dbReference type="Gene3D" id="3.30.160.60">
    <property type="entry name" value="Classic Zinc Finger"/>
    <property type="match status" value="3"/>
</dbReference>
<dbReference type="Proteomes" id="UP000233160">
    <property type="component" value="Unassembled WGS sequence"/>
</dbReference>
<comment type="similarity">
    <text evidence="12">Belongs to the Sp1 C2H2-type zinc-finger protein family.</text>
</comment>
<evidence type="ECO:0000256" key="4">
    <source>
        <dbReference type="ARBA" id="ARBA00022737"/>
    </source>
</evidence>
<keyword evidence="7" id="KW-0805">Transcription regulation</keyword>
<evidence type="ECO:0000256" key="14">
    <source>
        <dbReference type="ARBA" id="ARBA00069426"/>
    </source>
</evidence>
<dbReference type="FunFam" id="3.30.160.60:FF:001977">
    <property type="entry name" value="Krueppel-like factor 17"/>
    <property type="match status" value="1"/>
</dbReference>
<keyword evidence="20" id="KW-1185">Reference proteome</keyword>
<dbReference type="GO" id="GO:0000978">
    <property type="term" value="F:RNA polymerase II cis-regulatory region sequence-specific DNA binding"/>
    <property type="evidence" value="ECO:0007669"/>
    <property type="project" value="TreeGrafter"/>
</dbReference>
<feature type="domain" description="C2H2-type" evidence="18">
    <location>
        <begin position="279"/>
        <end position="308"/>
    </location>
</feature>
<feature type="compositionally biased region" description="Polar residues" evidence="17">
    <location>
        <begin position="16"/>
        <end position="29"/>
    </location>
</feature>
<dbReference type="GO" id="GO:0008270">
    <property type="term" value="F:zinc ion binding"/>
    <property type="evidence" value="ECO:0007669"/>
    <property type="project" value="UniProtKB-KW"/>
</dbReference>
<dbReference type="OMA" id="MMPLGEP"/>
<evidence type="ECO:0000313" key="19">
    <source>
        <dbReference type="Ensembl" id="ENSPCOP00000025678.1"/>
    </source>
</evidence>
<dbReference type="PANTHER" id="PTHR23235">
    <property type="entry name" value="KRUEPPEL-LIKE TRANSCRIPTION FACTOR"/>
    <property type="match status" value="1"/>
</dbReference>
<dbReference type="FunFam" id="3.30.160.60:FF:002051">
    <property type="entry name" value="Krueppel-like factor 17"/>
    <property type="match status" value="1"/>
</dbReference>
<name>A0A2K6GHG9_PROCO</name>
<protein>
    <recommendedName>
        <fullName evidence="14">Krueppel-like factor 17</fullName>
    </recommendedName>
    <alternativeName>
        <fullName evidence="15">Zinc finger protein 393</fullName>
    </alternativeName>
</protein>
<dbReference type="SMART" id="SM00355">
    <property type="entry name" value="ZnF_C2H2"/>
    <property type="match status" value="3"/>
</dbReference>
<dbReference type="Ensembl" id="ENSPCOT00000036374.1">
    <property type="protein sequence ID" value="ENSPCOP00000025678.1"/>
    <property type="gene ID" value="ENSPCOG00000025095.1"/>
</dbReference>
<dbReference type="PANTHER" id="PTHR23235:SF159">
    <property type="entry name" value="KRUEPPEL-LIKE FACTOR 17"/>
    <property type="match status" value="1"/>
</dbReference>
<keyword evidence="3" id="KW-0479">Metal-binding</keyword>
<evidence type="ECO:0000313" key="20">
    <source>
        <dbReference type="Proteomes" id="UP000233160"/>
    </source>
</evidence>
<feature type="region of interest" description="Disordered" evidence="17">
    <location>
        <begin position="239"/>
        <end position="270"/>
    </location>
</feature>
<comment type="function">
    <text evidence="13">Transcription repressor that binds to the promoter of target genes and prevents their expression. Acts as a negative regulator of epithelial-mesenchymal transition and metastasis in breast cancer. Specifically binds the 5'-CACCC-3' sequence in the promoter of ID1, a key metastasis regulator in breast cancer, and repress its expression. May be a germ cell-specific transcription factor that plays important roles in spermatid differentiation and oocyte development.</text>
</comment>
<dbReference type="GO" id="GO:0005634">
    <property type="term" value="C:nucleus"/>
    <property type="evidence" value="ECO:0007669"/>
    <property type="project" value="UniProtKB-SubCell"/>
</dbReference>
<evidence type="ECO:0000256" key="8">
    <source>
        <dbReference type="ARBA" id="ARBA00023125"/>
    </source>
</evidence>
<organism evidence="19 20">
    <name type="scientific">Propithecus coquereli</name>
    <name type="common">Coquerel's sifaka</name>
    <name type="synonym">Propithecus verreauxi coquereli</name>
    <dbReference type="NCBI Taxonomy" id="379532"/>
    <lineage>
        <taxon>Eukaryota</taxon>
        <taxon>Metazoa</taxon>
        <taxon>Chordata</taxon>
        <taxon>Craniata</taxon>
        <taxon>Vertebrata</taxon>
        <taxon>Euteleostomi</taxon>
        <taxon>Mammalia</taxon>
        <taxon>Eutheria</taxon>
        <taxon>Euarchontoglires</taxon>
        <taxon>Primates</taxon>
        <taxon>Strepsirrhini</taxon>
        <taxon>Lemuriformes</taxon>
        <taxon>Indriidae</taxon>
        <taxon>Propithecus</taxon>
    </lineage>
</organism>
<dbReference type="GeneTree" id="ENSGT00940000162020"/>
<reference evidence="19" key="1">
    <citation type="submission" date="2025-08" db="UniProtKB">
        <authorList>
            <consortium name="Ensembl"/>
        </authorList>
    </citation>
    <scope>IDENTIFICATION</scope>
</reference>
<evidence type="ECO:0000256" key="10">
    <source>
        <dbReference type="ARBA" id="ARBA00023163"/>
    </source>
</evidence>
<sequence length="380" mass="42247">MEQEAKEQETEELSQWLGSHQPAQGNGNVMSILDTPPPSGISGVHTSWNHGVPDIQNFPQGREMSRTPLVSAEIPRQNVNEVWLQFNMSLPENSRSYCPQAIPSPSQMTYCQGVSPSHQEMLFKGSQVMPLGEPNNTRVAMTFTGHPRMSPSGLPGSTSSRIPILSHFRAPTMPYSEPLTISSNEMLSAPTISSTEAQVMLPSLGQTLPPREPHDLGMSPAESQSLLSLESLESFVSQPASQAGLSLPEQPIPAPQRADPNSRAQEGAHGGRSLALRPYFCQHENCGKAYTKRSHLVSHQRKHTGERPYKCTWAGCTWSFFRSDELGRHMRIHTRYRPYRCDQCGRQFMRSDHLRQHQRTHQQIPGPSDPQANDGEMGVP</sequence>
<dbReference type="Pfam" id="PF00096">
    <property type="entry name" value="zf-C2H2"/>
    <property type="match status" value="3"/>
</dbReference>
<evidence type="ECO:0000259" key="18">
    <source>
        <dbReference type="PROSITE" id="PS50157"/>
    </source>
</evidence>
<evidence type="ECO:0000256" key="17">
    <source>
        <dbReference type="SAM" id="MobiDB-lite"/>
    </source>
</evidence>
<keyword evidence="11" id="KW-0539">Nucleus</keyword>
<dbReference type="PROSITE" id="PS00028">
    <property type="entry name" value="ZINC_FINGER_C2H2_1"/>
    <property type="match status" value="3"/>
</dbReference>
<keyword evidence="2" id="KW-0678">Repressor</keyword>
<dbReference type="PROSITE" id="PS50157">
    <property type="entry name" value="ZINC_FINGER_C2H2_2"/>
    <property type="match status" value="3"/>
</dbReference>
<dbReference type="FunFam" id="3.30.160.60:FF:000125">
    <property type="entry name" value="Putative zinc finger protein 143"/>
    <property type="match status" value="1"/>
</dbReference>
<evidence type="ECO:0000256" key="3">
    <source>
        <dbReference type="ARBA" id="ARBA00022723"/>
    </source>
</evidence>
<evidence type="ECO:0000256" key="2">
    <source>
        <dbReference type="ARBA" id="ARBA00022491"/>
    </source>
</evidence>
<evidence type="ECO:0000256" key="6">
    <source>
        <dbReference type="ARBA" id="ARBA00022833"/>
    </source>
</evidence>
<keyword evidence="10" id="KW-0804">Transcription</keyword>
<evidence type="ECO:0000256" key="16">
    <source>
        <dbReference type="PROSITE-ProRule" id="PRU00042"/>
    </source>
</evidence>
<reference evidence="19" key="2">
    <citation type="submission" date="2025-09" db="UniProtKB">
        <authorList>
            <consortium name="Ensembl"/>
        </authorList>
    </citation>
    <scope>IDENTIFICATION</scope>
</reference>
<dbReference type="SUPFAM" id="SSF57667">
    <property type="entry name" value="beta-beta-alpha zinc fingers"/>
    <property type="match status" value="2"/>
</dbReference>
<keyword evidence="5 16" id="KW-0863">Zinc-finger</keyword>